<feature type="region of interest" description="Disordered" evidence="1">
    <location>
        <begin position="1"/>
        <end position="31"/>
    </location>
</feature>
<organism evidence="2 3">
    <name type="scientific">Hymenobacter saemangeumensis</name>
    <dbReference type="NCBI Taxonomy" id="1084522"/>
    <lineage>
        <taxon>Bacteria</taxon>
        <taxon>Pseudomonadati</taxon>
        <taxon>Bacteroidota</taxon>
        <taxon>Cytophagia</taxon>
        <taxon>Cytophagales</taxon>
        <taxon>Hymenobacteraceae</taxon>
        <taxon>Hymenobacter</taxon>
    </lineage>
</organism>
<accession>A0ABP8IBB1</accession>
<dbReference type="Proteomes" id="UP001501153">
    <property type="component" value="Unassembled WGS sequence"/>
</dbReference>
<comment type="caution">
    <text evidence="2">The sequence shown here is derived from an EMBL/GenBank/DDBJ whole genome shotgun (WGS) entry which is preliminary data.</text>
</comment>
<evidence type="ECO:0000313" key="2">
    <source>
        <dbReference type="EMBL" id="GAA4354979.1"/>
    </source>
</evidence>
<evidence type="ECO:0000313" key="3">
    <source>
        <dbReference type="Proteomes" id="UP001501153"/>
    </source>
</evidence>
<reference evidence="3" key="1">
    <citation type="journal article" date="2019" name="Int. J. Syst. Evol. Microbiol.">
        <title>The Global Catalogue of Microorganisms (GCM) 10K type strain sequencing project: providing services to taxonomists for standard genome sequencing and annotation.</title>
        <authorList>
            <consortium name="The Broad Institute Genomics Platform"/>
            <consortium name="The Broad Institute Genome Sequencing Center for Infectious Disease"/>
            <person name="Wu L."/>
            <person name="Ma J."/>
        </authorList>
    </citation>
    <scope>NUCLEOTIDE SEQUENCE [LARGE SCALE GENOMIC DNA]</scope>
    <source>
        <strain evidence="3">JCM 17923</strain>
    </source>
</reference>
<sequence>MGGKENQNGHKQDTKVGQQLGDEKQQPKGVNSGARAQLMLLKGTALSGLADESLWL</sequence>
<name>A0ABP8IBB1_9BACT</name>
<dbReference type="EMBL" id="BAABGZ010000017">
    <property type="protein sequence ID" value="GAA4354979.1"/>
    <property type="molecule type" value="Genomic_DNA"/>
</dbReference>
<protein>
    <submittedName>
        <fullName evidence="2">Uncharacterized protein</fullName>
    </submittedName>
</protein>
<keyword evidence="3" id="KW-1185">Reference proteome</keyword>
<proteinExistence type="predicted"/>
<evidence type="ECO:0000256" key="1">
    <source>
        <dbReference type="SAM" id="MobiDB-lite"/>
    </source>
</evidence>
<gene>
    <name evidence="2" type="ORF">GCM10023185_17360</name>
</gene>